<dbReference type="CDD" id="cd06267">
    <property type="entry name" value="PBP1_LacI_sugar_binding-like"/>
    <property type="match status" value="1"/>
</dbReference>
<evidence type="ECO:0000313" key="7">
    <source>
        <dbReference type="Proteomes" id="UP001064879"/>
    </source>
</evidence>
<sequence>MTARNDDSRGENQRGEYRDGGPAATGAPQPEHRHVRLAEIAGAAGVSKATASRALRDPESVSAASLAKVQQALAILGAAGHSPETRHAGRPQAAGSEAGKLLIALIKPAVSAGNVDPYSRLAEILTNRMFALHIAVVHIEAIAERNAALAETILGDDHGGPTISGAIVVGGGAAGVLAGTLAQRGLPLIRISNAQHDDGISRIYLDATGGIDTAVAHLVHLGHRRIGLAVLRDSAAPARIAGFRKAMAGILHIPATRDQAPVVEAAGGAMAGVAAAEELLDLRCTAVIACAPSLSFGLLEAAQRLKLDVPRDLSLLTVGDVPDADVVQPPLSQVVYDWATVAQSAIDEIRTMIAAGESRVHVDYTVDPDLVLRASAVPPQRR</sequence>
<keyword evidence="3" id="KW-0804">Transcription</keyword>
<dbReference type="EMBL" id="CP093443">
    <property type="protein sequence ID" value="UVI35485.1"/>
    <property type="molecule type" value="Genomic_DNA"/>
</dbReference>
<keyword evidence="1" id="KW-0805">Transcription regulation</keyword>
<keyword evidence="2" id="KW-0238">DNA-binding</keyword>
<organism evidence="6 7">
    <name type="scientific">Brevibacterium spongiae</name>
    <dbReference type="NCBI Taxonomy" id="2909672"/>
    <lineage>
        <taxon>Bacteria</taxon>
        <taxon>Bacillati</taxon>
        <taxon>Actinomycetota</taxon>
        <taxon>Actinomycetes</taxon>
        <taxon>Micrococcales</taxon>
        <taxon>Brevibacteriaceae</taxon>
        <taxon>Brevibacterium</taxon>
    </lineage>
</organism>
<reference evidence="6" key="1">
    <citation type="submission" date="2022-03" db="EMBL/GenBank/DDBJ databases">
        <title>Brevibacterium spongiae sp. nov., isolated from marine sponge.</title>
        <authorList>
            <person name="Li Z."/>
            <person name="Zhang M."/>
        </authorList>
    </citation>
    <scope>NUCLEOTIDE SEQUENCE</scope>
    <source>
        <strain evidence="6">WHS-Z9</strain>
    </source>
</reference>
<dbReference type="PROSITE" id="PS00356">
    <property type="entry name" value="HTH_LACI_1"/>
    <property type="match status" value="1"/>
</dbReference>
<dbReference type="RefSeq" id="WP_265418111.1">
    <property type="nucleotide sequence ID" value="NZ_CP093443.1"/>
</dbReference>
<dbReference type="Gene3D" id="1.10.260.40">
    <property type="entry name" value="lambda repressor-like DNA-binding domains"/>
    <property type="match status" value="1"/>
</dbReference>
<accession>A0ABY5SMH3</accession>
<evidence type="ECO:0000256" key="1">
    <source>
        <dbReference type="ARBA" id="ARBA00023015"/>
    </source>
</evidence>
<dbReference type="PROSITE" id="PS50932">
    <property type="entry name" value="HTH_LACI_2"/>
    <property type="match status" value="1"/>
</dbReference>
<dbReference type="InterPro" id="IPR028082">
    <property type="entry name" value="Peripla_BP_I"/>
</dbReference>
<gene>
    <name evidence="6" type="ORF">L1F31_15380</name>
</gene>
<evidence type="ECO:0000256" key="3">
    <source>
        <dbReference type="ARBA" id="ARBA00023163"/>
    </source>
</evidence>
<evidence type="ECO:0000313" key="6">
    <source>
        <dbReference type="EMBL" id="UVI35485.1"/>
    </source>
</evidence>
<dbReference type="SMART" id="SM00354">
    <property type="entry name" value="HTH_LACI"/>
    <property type="match status" value="1"/>
</dbReference>
<feature type="domain" description="HTH lacI-type" evidence="5">
    <location>
        <begin position="35"/>
        <end position="77"/>
    </location>
</feature>
<dbReference type="PANTHER" id="PTHR30146:SF153">
    <property type="entry name" value="LACTOSE OPERON REPRESSOR"/>
    <property type="match status" value="1"/>
</dbReference>
<dbReference type="Proteomes" id="UP001064879">
    <property type="component" value="Chromosome"/>
</dbReference>
<name>A0ABY5SMH3_9MICO</name>
<dbReference type="InterPro" id="IPR000843">
    <property type="entry name" value="HTH_LacI"/>
</dbReference>
<feature type="compositionally biased region" description="Basic and acidic residues" evidence="4">
    <location>
        <begin position="1"/>
        <end position="19"/>
    </location>
</feature>
<protein>
    <submittedName>
        <fullName evidence="6">LacI family transcriptional regulator</fullName>
    </submittedName>
</protein>
<keyword evidence="7" id="KW-1185">Reference proteome</keyword>
<dbReference type="Pfam" id="PF00356">
    <property type="entry name" value="LacI"/>
    <property type="match status" value="1"/>
</dbReference>
<evidence type="ECO:0000259" key="5">
    <source>
        <dbReference type="PROSITE" id="PS50932"/>
    </source>
</evidence>
<dbReference type="CDD" id="cd01392">
    <property type="entry name" value="HTH_LacI"/>
    <property type="match status" value="1"/>
</dbReference>
<dbReference type="InterPro" id="IPR010982">
    <property type="entry name" value="Lambda_DNA-bd_dom_sf"/>
</dbReference>
<dbReference type="Pfam" id="PF13377">
    <property type="entry name" value="Peripla_BP_3"/>
    <property type="match status" value="1"/>
</dbReference>
<dbReference type="PANTHER" id="PTHR30146">
    <property type="entry name" value="LACI-RELATED TRANSCRIPTIONAL REPRESSOR"/>
    <property type="match status" value="1"/>
</dbReference>
<feature type="region of interest" description="Disordered" evidence="4">
    <location>
        <begin position="1"/>
        <end position="34"/>
    </location>
</feature>
<dbReference type="InterPro" id="IPR046335">
    <property type="entry name" value="LacI/GalR-like_sensor"/>
</dbReference>
<dbReference type="Gene3D" id="3.40.50.2300">
    <property type="match status" value="2"/>
</dbReference>
<evidence type="ECO:0000256" key="4">
    <source>
        <dbReference type="SAM" id="MobiDB-lite"/>
    </source>
</evidence>
<proteinExistence type="predicted"/>
<dbReference type="SUPFAM" id="SSF47413">
    <property type="entry name" value="lambda repressor-like DNA-binding domains"/>
    <property type="match status" value="1"/>
</dbReference>
<evidence type="ECO:0000256" key="2">
    <source>
        <dbReference type="ARBA" id="ARBA00023125"/>
    </source>
</evidence>
<dbReference type="SUPFAM" id="SSF53822">
    <property type="entry name" value="Periplasmic binding protein-like I"/>
    <property type="match status" value="1"/>
</dbReference>